<keyword evidence="10" id="KW-1185">Reference proteome</keyword>
<dbReference type="RefSeq" id="XP_064767696.1">
    <property type="nucleotide sequence ID" value="XM_064914817.1"/>
</dbReference>
<keyword evidence="5 7" id="KW-1133">Transmembrane helix</keyword>
<dbReference type="PANTHER" id="PTHR48022">
    <property type="entry name" value="PLASTIDIC GLUCOSE TRANSPORTER 4"/>
    <property type="match status" value="1"/>
</dbReference>
<dbReference type="Proteomes" id="UP001498771">
    <property type="component" value="Unassembled WGS sequence"/>
</dbReference>
<feature type="transmembrane region" description="Helical" evidence="7">
    <location>
        <begin position="379"/>
        <end position="402"/>
    </location>
</feature>
<dbReference type="InterPro" id="IPR020846">
    <property type="entry name" value="MFS_dom"/>
</dbReference>
<feature type="transmembrane region" description="Helical" evidence="7">
    <location>
        <begin position="36"/>
        <end position="54"/>
    </location>
</feature>
<keyword evidence="3" id="KW-0813">Transport</keyword>
<evidence type="ECO:0000256" key="2">
    <source>
        <dbReference type="ARBA" id="ARBA00010992"/>
    </source>
</evidence>
<feature type="transmembrane region" description="Helical" evidence="7">
    <location>
        <begin position="110"/>
        <end position="127"/>
    </location>
</feature>
<evidence type="ECO:0000256" key="1">
    <source>
        <dbReference type="ARBA" id="ARBA00004141"/>
    </source>
</evidence>
<accession>A0ABR1F6G1</accession>
<dbReference type="PANTHER" id="PTHR48022:SF30">
    <property type="entry name" value="MAJOR FACILITATOR SUPERFAMILY (MFS) PROFILE DOMAIN-CONTAINING PROTEIN"/>
    <property type="match status" value="1"/>
</dbReference>
<feature type="transmembrane region" description="Helical" evidence="7">
    <location>
        <begin position="345"/>
        <end position="367"/>
    </location>
</feature>
<dbReference type="InterPro" id="IPR050360">
    <property type="entry name" value="MFS_Sugar_Transporters"/>
</dbReference>
<evidence type="ECO:0000256" key="7">
    <source>
        <dbReference type="SAM" id="Phobius"/>
    </source>
</evidence>
<dbReference type="EMBL" id="JBBJBU010000007">
    <property type="protein sequence ID" value="KAK7204663.1"/>
    <property type="molecule type" value="Genomic_DNA"/>
</dbReference>
<feature type="transmembrane region" description="Helical" evidence="7">
    <location>
        <begin position="80"/>
        <end position="98"/>
    </location>
</feature>
<dbReference type="InterPro" id="IPR036259">
    <property type="entry name" value="MFS_trans_sf"/>
</dbReference>
<evidence type="ECO:0000313" key="9">
    <source>
        <dbReference type="EMBL" id="KAK7204663.1"/>
    </source>
</evidence>
<organism evidence="9 10">
    <name type="scientific">Myxozyma melibiosi</name>
    <dbReference type="NCBI Taxonomy" id="54550"/>
    <lineage>
        <taxon>Eukaryota</taxon>
        <taxon>Fungi</taxon>
        <taxon>Dikarya</taxon>
        <taxon>Ascomycota</taxon>
        <taxon>Saccharomycotina</taxon>
        <taxon>Lipomycetes</taxon>
        <taxon>Lipomycetales</taxon>
        <taxon>Lipomycetaceae</taxon>
        <taxon>Myxozyma</taxon>
    </lineage>
</organism>
<proteinExistence type="inferred from homology"/>
<evidence type="ECO:0000313" key="10">
    <source>
        <dbReference type="Proteomes" id="UP001498771"/>
    </source>
</evidence>
<dbReference type="InterPro" id="IPR005828">
    <property type="entry name" value="MFS_sugar_transport-like"/>
</dbReference>
<reference evidence="9 10" key="1">
    <citation type="submission" date="2024-03" db="EMBL/GenBank/DDBJ databases">
        <title>Genome-scale model development and genomic sequencing of the oleaginous clade Lipomyces.</title>
        <authorList>
            <consortium name="Lawrence Berkeley National Laboratory"/>
            <person name="Czajka J.J."/>
            <person name="Han Y."/>
            <person name="Kim J."/>
            <person name="Mondo S.J."/>
            <person name="Hofstad B.A."/>
            <person name="Robles A."/>
            <person name="Haridas S."/>
            <person name="Riley R."/>
            <person name="LaButti K."/>
            <person name="Pangilinan J."/>
            <person name="Andreopoulos W."/>
            <person name="Lipzen A."/>
            <person name="Yan J."/>
            <person name="Wang M."/>
            <person name="Ng V."/>
            <person name="Grigoriev I.V."/>
            <person name="Spatafora J.W."/>
            <person name="Magnuson J.K."/>
            <person name="Baker S.E."/>
            <person name="Pomraning K.R."/>
        </authorList>
    </citation>
    <scope>NUCLEOTIDE SEQUENCE [LARGE SCALE GENOMIC DNA]</scope>
    <source>
        <strain evidence="9 10">Phaff 52-87</strain>
    </source>
</reference>
<dbReference type="SUPFAM" id="SSF103473">
    <property type="entry name" value="MFS general substrate transporter"/>
    <property type="match status" value="1"/>
</dbReference>
<evidence type="ECO:0000256" key="5">
    <source>
        <dbReference type="ARBA" id="ARBA00022989"/>
    </source>
</evidence>
<comment type="caution">
    <text evidence="9">The sequence shown here is derived from an EMBL/GenBank/DDBJ whole genome shotgun (WGS) entry which is preliminary data.</text>
</comment>
<dbReference type="Pfam" id="PF00083">
    <property type="entry name" value="Sugar_tr"/>
    <property type="match status" value="1"/>
</dbReference>
<dbReference type="GeneID" id="90040329"/>
<evidence type="ECO:0000256" key="3">
    <source>
        <dbReference type="ARBA" id="ARBA00022448"/>
    </source>
</evidence>
<comment type="subcellular location">
    <subcellularLocation>
        <location evidence="1">Membrane</location>
        <topology evidence="1">Multi-pass membrane protein</topology>
    </subcellularLocation>
</comment>
<keyword evidence="4 7" id="KW-0812">Transmembrane</keyword>
<feature type="transmembrane region" description="Helical" evidence="7">
    <location>
        <begin position="444"/>
        <end position="463"/>
    </location>
</feature>
<feature type="transmembrane region" description="Helical" evidence="7">
    <location>
        <begin position="304"/>
        <end position="333"/>
    </location>
</feature>
<comment type="similarity">
    <text evidence="2">Belongs to the major facilitator superfamily. Sugar transporter (TC 2.A.1.1) family.</text>
</comment>
<evidence type="ECO:0000256" key="4">
    <source>
        <dbReference type="ARBA" id="ARBA00022692"/>
    </source>
</evidence>
<evidence type="ECO:0000256" key="6">
    <source>
        <dbReference type="ARBA" id="ARBA00023136"/>
    </source>
</evidence>
<feature type="transmembrane region" description="Helical" evidence="7">
    <location>
        <begin position="279"/>
        <end position="298"/>
    </location>
</feature>
<keyword evidence="6 7" id="KW-0472">Membrane</keyword>
<dbReference type="Gene3D" id="1.20.1250.20">
    <property type="entry name" value="MFS general substrate transporter like domains"/>
    <property type="match status" value="1"/>
</dbReference>
<name>A0ABR1F6G1_9ASCO</name>
<gene>
    <name evidence="9" type="ORF">BZA70DRAFT_306933</name>
</gene>
<evidence type="ECO:0000259" key="8">
    <source>
        <dbReference type="PROSITE" id="PS50850"/>
    </source>
</evidence>
<sequence>MTDPEVPAQQDARHPADLESVASALDHLRKQKLTTANVMAILAAGLGSFVFGYANNATAGSFSQTSFIEKFLSNGNSDSVIGGMIGGFLGGGFVGAVIQAPISTRWGRKVATGTAAVLVMISAALKAGSVNVAMFTVFRTTGGIGAGMLLANCPVYMSEIAPPHLRGLLVSEHAIGIIYAYITSSIFALIWHFVDRPYQWRLQFVMLTFFALFSRWLCEKERYDEAWVILKKLNRTEEDPEAKIAAAEMAQIRAQIIEERTLPHGYIYIFKTPHLRHRAICSILTWVMGQSTGILVIANLTPTLFAALGFGVVLQLSLSIVWTVCAWIGAMINAVLMDRIGRKKLLVTGGYLTSATMICEAVLQKYYLDGHSKAGTNGAVAMFFMFIVFYGSTIDCAGYVYVSEIWPTHLRSYGGTLGLGSFFLCAIAFTSPATTGFANIGWKYYFPMIATCLVTTTAVIFICPETAGLTLEEINAKFGDKVALEFRSAEAVAEAMLKHGGIHFENAPDVPIVVEEKTVTQ</sequence>
<feature type="transmembrane region" description="Helical" evidence="7">
    <location>
        <begin position="414"/>
        <end position="438"/>
    </location>
</feature>
<dbReference type="PROSITE" id="PS50850">
    <property type="entry name" value="MFS"/>
    <property type="match status" value="1"/>
</dbReference>
<feature type="domain" description="Major facilitator superfamily (MFS) profile" evidence="8">
    <location>
        <begin position="40"/>
        <end position="467"/>
    </location>
</feature>
<feature type="transmembrane region" description="Helical" evidence="7">
    <location>
        <begin position="174"/>
        <end position="194"/>
    </location>
</feature>
<protein>
    <submittedName>
        <fullName evidence="9">General substrate transporter</fullName>
    </submittedName>
</protein>